<gene>
    <name evidence="3" type="ORF">NITINOP_2435</name>
</gene>
<reference evidence="4" key="1">
    <citation type="submission" date="2015-09" db="EMBL/GenBank/DDBJ databases">
        <authorList>
            <person name="Daims H."/>
        </authorList>
    </citation>
    <scope>NUCLEOTIDE SEQUENCE [LARGE SCALE GENOMIC DNA]</scope>
</reference>
<keyword evidence="4" id="KW-1185">Reference proteome</keyword>
<evidence type="ECO:0008006" key="5">
    <source>
        <dbReference type="Google" id="ProtNLM"/>
    </source>
</evidence>
<feature type="region of interest" description="Disordered" evidence="1">
    <location>
        <begin position="460"/>
        <end position="503"/>
    </location>
</feature>
<evidence type="ECO:0000313" key="4">
    <source>
        <dbReference type="Proteomes" id="UP000066284"/>
    </source>
</evidence>
<name>A0A0S4KUD4_9BACT</name>
<dbReference type="OrthoDB" id="338827at2"/>
<dbReference type="InterPro" id="IPR011050">
    <property type="entry name" value="Pectin_lyase_fold/virulence"/>
</dbReference>
<proteinExistence type="predicted"/>
<organism evidence="3 4">
    <name type="scientific">Candidatus Nitrospira inopinata</name>
    <dbReference type="NCBI Taxonomy" id="1715989"/>
    <lineage>
        <taxon>Bacteria</taxon>
        <taxon>Pseudomonadati</taxon>
        <taxon>Nitrospirota</taxon>
        <taxon>Nitrospiria</taxon>
        <taxon>Nitrospirales</taxon>
        <taxon>Nitrospiraceae</taxon>
        <taxon>Nitrospira</taxon>
    </lineage>
</organism>
<dbReference type="Proteomes" id="UP000066284">
    <property type="component" value="Chromosome 1"/>
</dbReference>
<protein>
    <recommendedName>
        <fullName evidence="5">Right handed beta helix domain-containing protein</fullName>
    </recommendedName>
</protein>
<accession>A0A0S4KUD4</accession>
<feature type="chain" id="PRO_5006623584" description="Right handed beta helix domain-containing protein" evidence="2">
    <location>
        <begin position="19"/>
        <end position="503"/>
    </location>
</feature>
<evidence type="ECO:0000256" key="2">
    <source>
        <dbReference type="SAM" id="SignalP"/>
    </source>
</evidence>
<evidence type="ECO:0000256" key="1">
    <source>
        <dbReference type="SAM" id="MobiDB-lite"/>
    </source>
</evidence>
<feature type="signal peptide" evidence="2">
    <location>
        <begin position="1"/>
        <end position="18"/>
    </location>
</feature>
<evidence type="ECO:0000313" key="3">
    <source>
        <dbReference type="EMBL" id="CUQ67407.1"/>
    </source>
</evidence>
<dbReference type="EMBL" id="LN885086">
    <property type="protein sequence ID" value="CUQ67407.1"/>
    <property type="molecule type" value="Genomic_DNA"/>
</dbReference>
<feature type="region of interest" description="Disordered" evidence="1">
    <location>
        <begin position="126"/>
        <end position="145"/>
    </location>
</feature>
<dbReference type="RefSeq" id="WP_158023382.1">
    <property type="nucleotide sequence ID" value="NZ_LN885086.1"/>
</dbReference>
<dbReference type="KEGG" id="nio:NITINOP_2435"/>
<keyword evidence="2" id="KW-0732">Signal</keyword>
<sequence>MGRHLLVLIFLLSPFVQAIPTWAFDSSEYRQNTYGPPTHYCDPTRSLTNNGTGTLANPWNLLQCQSQPVAGNVVGVLPGVGVPLTSTDDDNVPTFLPANSGTASQPIVYVTRYAAVALSNVATNPNRTQLRHNGTRPSVSGGREYGTGSPMYGANTRNHIIFDGFYVDVTEAWTCGDCGMIRAENATGIQFLNFVLKGTTVNVESNPTMIRTGGTINTVIKNFKLMDFANDSTGSMNPQQGFAWIGYGDRNYLVSNFEITNVQRGLFPKGTYGGQYNYGTIQYGKFSTIQQCFQLNDTHPSGMTIIQYNICDGYTLHALRISSETQAARNLLVHHNTFVRGDATNGNHAGAIYARPTGFSGTNVTIRDNIFDRNAGSYGHMINLGETATLPNVMNYNGYYRPSGVYDWAWNGVAYSSLASWRSTIGREANSLVLTSDPFTSRSGGDFRVVTGHAARTASSTGGEIGAYADGAQPGVDLSTSGSAPGGSDVSPPNAPSDLRIVN</sequence>
<dbReference type="SUPFAM" id="SSF51126">
    <property type="entry name" value="Pectin lyase-like"/>
    <property type="match status" value="1"/>
</dbReference>
<dbReference type="AlphaFoldDB" id="A0A0S4KUD4"/>